<dbReference type="GO" id="GO:0005524">
    <property type="term" value="F:ATP binding"/>
    <property type="evidence" value="ECO:0007669"/>
    <property type="project" value="UniProtKB-UniRule"/>
</dbReference>
<evidence type="ECO:0008006" key="11">
    <source>
        <dbReference type="Google" id="ProtNLM"/>
    </source>
</evidence>
<dbReference type="PROSITE" id="PS00107">
    <property type="entry name" value="PROTEIN_KINASE_ATP"/>
    <property type="match status" value="1"/>
</dbReference>
<dbReference type="PANTHER" id="PTHR45832">
    <property type="entry name" value="SERINE/THREONINE-PROTEIN KINASE SAMKA-RELATED-RELATED"/>
    <property type="match status" value="1"/>
</dbReference>
<gene>
    <name evidence="9" type="ORF">Poli38472_007755</name>
</gene>
<dbReference type="Gene3D" id="1.10.150.50">
    <property type="entry name" value="Transcription Factor, Ets-1"/>
    <property type="match status" value="1"/>
</dbReference>
<feature type="domain" description="Protein kinase" evidence="6">
    <location>
        <begin position="365"/>
        <end position="632"/>
    </location>
</feature>
<evidence type="ECO:0000313" key="10">
    <source>
        <dbReference type="Proteomes" id="UP000794436"/>
    </source>
</evidence>
<dbReference type="GO" id="GO:0004672">
    <property type="term" value="F:protein kinase activity"/>
    <property type="evidence" value="ECO:0007669"/>
    <property type="project" value="InterPro"/>
</dbReference>
<evidence type="ECO:0000259" key="7">
    <source>
        <dbReference type="PROSITE" id="PS50105"/>
    </source>
</evidence>
<comment type="caution">
    <text evidence="9">The sequence shown here is derived from an EMBL/GenBank/DDBJ whole genome shotgun (WGS) entry which is preliminary data.</text>
</comment>
<dbReference type="SUPFAM" id="SSF47769">
    <property type="entry name" value="SAM/Pointed domain"/>
    <property type="match status" value="1"/>
</dbReference>
<feature type="region of interest" description="Disordered" evidence="5">
    <location>
        <begin position="176"/>
        <end position="195"/>
    </location>
</feature>
<dbReference type="Gene3D" id="3.30.200.20">
    <property type="entry name" value="Phosphorylase Kinase, domain 1"/>
    <property type="match status" value="1"/>
</dbReference>
<feature type="domain" description="B box-type" evidence="8">
    <location>
        <begin position="49"/>
        <end position="95"/>
    </location>
</feature>
<dbReference type="AlphaFoldDB" id="A0A8K1FS03"/>
<dbReference type="CDD" id="cd06623">
    <property type="entry name" value="PKc_MAPKK_plant_like"/>
    <property type="match status" value="1"/>
</dbReference>
<dbReference type="PROSITE" id="PS50119">
    <property type="entry name" value="ZF_BBOX"/>
    <property type="match status" value="1"/>
</dbReference>
<dbReference type="InterPro" id="IPR011009">
    <property type="entry name" value="Kinase-like_dom_sf"/>
</dbReference>
<keyword evidence="1 4" id="KW-0547">Nucleotide-binding</keyword>
<dbReference type="SUPFAM" id="SSF56112">
    <property type="entry name" value="Protein kinase-like (PK-like)"/>
    <property type="match status" value="1"/>
</dbReference>
<keyword evidence="10" id="KW-1185">Reference proteome</keyword>
<dbReference type="InterPro" id="IPR000315">
    <property type="entry name" value="Znf_B-box"/>
</dbReference>
<evidence type="ECO:0000313" key="9">
    <source>
        <dbReference type="EMBL" id="TMW68083.1"/>
    </source>
</evidence>
<evidence type="ECO:0000256" key="3">
    <source>
        <dbReference type="PROSITE-ProRule" id="PRU00024"/>
    </source>
</evidence>
<dbReference type="OrthoDB" id="10252354at2759"/>
<dbReference type="PROSITE" id="PS50011">
    <property type="entry name" value="PROTEIN_KINASE_DOM"/>
    <property type="match status" value="1"/>
</dbReference>
<reference evidence="9" key="1">
    <citation type="submission" date="2019-03" db="EMBL/GenBank/DDBJ databases">
        <title>Long read genome sequence of the mycoparasitic Pythium oligandrum ATCC 38472 isolated from sugarbeet rhizosphere.</title>
        <authorList>
            <person name="Gaulin E."/>
        </authorList>
    </citation>
    <scope>NUCLEOTIDE SEQUENCE</scope>
    <source>
        <strain evidence="9">ATCC 38472_TT</strain>
    </source>
</reference>
<proteinExistence type="predicted"/>
<evidence type="ECO:0000256" key="2">
    <source>
        <dbReference type="ARBA" id="ARBA00022840"/>
    </source>
</evidence>
<evidence type="ECO:0000256" key="1">
    <source>
        <dbReference type="ARBA" id="ARBA00022741"/>
    </source>
</evidence>
<dbReference type="Proteomes" id="UP000794436">
    <property type="component" value="Unassembled WGS sequence"/>
</dbReference>
<dbReference type="InterPro" id="IPR000719">
    <property type="entry name" value="Prot_kinase_dom"/>
</dbReference>
<dbReference type="CDD" id="cd19757">
    <property type="entry name" value="Bbox1"/>
    <property type="match status" value="1"/>
</dbReference>
<feature type="binding site" evidence="4">
    <location>
        <position position="394"/>
    </location>
    <ligand>
        <name>ATP</name>
        <dbReference type="ChEBI" id="CHEBI:30616"/>
    </ligand>
</feature>
<dbReference type="InterPro" id="IPR017441">
    <property type="entry name" value="Protein_kinase_ATP_BS"/>
</dbReference>
<dbReference type="SMART" id="SM00454">
    <property type="entry name" value="SAM"/>
    <property type="match status" value="1"/>
</dbReference>
<dbReference type="InterPro" id="IPR001660">
    <property type="entry name" value="SAM"/>
</dbReference>
<protein>
    <recommendedName>
        <fullName evidence="11">Serine/threonine protein kinase</fullName>
    </recommendedName>
</protein>
<dbReference type="InterPro" id="IPR013761">
    <property type="entry name" value="SAM/pointed_sf"/>
</dbReference>
<feature type="region of interest" description="Disordered" evidence="5">
    <location>
        <begin position="272"/>
        <end position="299"/>
    </location>
</feature>
<evidence type="ECO:0000259" key="6">
    <source>
        <dbReference type="PROSITE" id="PS50011"/>
    </source>
</evidence>
<dbReference type="Pfam" id="PF07647">
    <property type="entry name" value="SAM_2"/>
    <property type="match status" value="1"/>
</dbReference>
<keyword evidence="3" id="KW-0479">Metal-binding</keyword>
<dbReference type="InterPro" id="IPR051931">
    <property type="entry name" value="PAK3-like"/>
</dbReference>
<dbReference type="PROSITE" id="PS50105">
    <property type="entry name" value="SAM_DOMAIN"/>
    <property type="match status" value="1"/>
</dbReference>
<evidence type="ECO:0000256" key="4">
    <source>
        <dbReference type="PROSITE-ProRule" id="PRU10141"/>
    </source>
</evidence>
<evidence type="ECO:0000259" key="8">
    <source>
        <dbReference type="PROSITE" id="PS50119"/>
    </source>
</evidence>
<feature type="domain" description="SAM" evidence="7">
    <location>
        <begin position="107"/>
        <end position="171"/>
    </location>
</feature>
<name>A0A8K1FS03_PYTOL</name>
<keyword evidence="3" id="KW-0862">Zinc</keyword>
<dbReference type="PANTHER" id="PTHR45832:SF6">
    <property type="entry name" value="PROTEIN KINASE DOMAIN-CONTAINING PROTEIN"/>
    <property type="match status" value="1"/>
</dbReference>
<dbReference type="SMART" id="SM00220">
    <property type="entry name" value="S_TKc"/>
    <property type="match status" value="1"/>
</dbReference>
<accession>A0A8K1FS03</accession>
<dbReference type="Pfam" id="PF00069">
    <property type="entry name" value="Pkinase"/>
    <property type="match status" value="1"/>
</dbReference>
<keyword evidence="2 4" id="KW-0067">ATP-binding</keyword>
<sequence length="728" mass="80554">MEAIGTSGYEAMAGVARATMTPAGVGDSRLSSPSSSTSSLANEVLGTSPDAVVCEECEDKAATIECEDCGLAYCTGCDKRRHRKGKLVFHQRKRMEETEAGADPQQWTRAHVSQWLRDHELDVFLPEVAVHGIDGAFLLSSEMETLLDSQSTASRGQKKKLLREIQKLKAETETTMVATTPSVPSPPPPSTERSSLRRMGVNLRVNVDAQPAPATEKHFSPVTAHRARLNHGQGDDLKGRVHPRRSLYAGVLACDALDEKATTPVVQLNTSEMRRGAPPPPLQIDLKISPNNNNEPVPRDLRSIRQALGGLDLDKRGVEASFDFSAEGRLQTQGFEINMDGIATAPFPTAHATTKLSPVGTREYLLMLNELGHGASGKVYKALYLPTFKLVAVKVIRVYDKKKRHQMVRELKSLYANYVPITETKTSAACDELVVFYDAYTNPEIGSVSIVLEYMDGGSLEDVMQNGGHRTEKELANLAYCVLKGLAFLHEHHQLHRDIKLSNMLINHRGQVKISDFGISRDLESTLAKAMTFTGTLLYMAPERISGGTYSYPSDIWSFGLALMASAVGQLPVPTKEGYWGVVHAVQEQPSPSLRDYGDGFSSELCDFLDQCLRKNPMQRPTASQLLQHPFIQQNYQPPSAQSREWTPLTPEQRAERLVELDAIATSVRRWCDDRASTLLSPSNDTPDKIFFQTPHDDKIHALAHQMRLPHDVVAVKFAFLDKYRPAE</sequence>
<organism evidence="9 10">
    <name type="scientific">Pythium oligandrum</name>
    <name type="common">Mycoparasitic fungus</name>
    <dbReference type="NCBI Taxonomy" id="41045"/>
    <lineage>
        <taxon>Eukaryota</taxon>
        <taxon>Sar</taxon>
        <taxon>Stramenopiles</taxon>
        <taxon>Oomycota</taxon>
        <taxon>Peronosporomycetes</taxon>
        <taxon>Pythiales</taxon>
        <taxon>Pythiaceae</taxon>
        <taxon>Pythium</taxon>
    </lineage>
</organism>
<evidence type="ECO:0000256" key="5">
    <source>
        <dbReference type="SAM" id="MobiDB-lite"/>
    </source>
</evidence>
<dbReference type="EMBL" id="SPLM01000003">
    <property type="protein sequence ID" value="TMW68083.1"/>
    <property type="molecule type" value="Genomic_DNA"/>
</dbReference>
<keyword evidence="3" id="KW-0863">Zinc-finger</keyword>
<dbReference type="Gene3D" id="1.10.510.10">
    <property type="entry name" value="Transferase(Phosphotransferase) domain 1"/>
    <property type="match status" value="1"/>
</dbReference>
<dbReference type="GO" id="GO:0008270">
    <property type="term" value="F:zinc ion binding"/>
    <property type="evidence" value="ECO:0007669"/>
    <property type="project" value="UniProtKB-KW"/>
</dbReference>